<organism evidence="1 2">
    <name type="scientific">Phenylobacterium soli</name>
    <dbReference type="NCBI Taxonomy" id="2170551"/>
    <lineage>
        <taxon>Bacteria</taxon>
        <taxon>Pseudomonadati</taxon>
        <taxon>Pseudomonadota</taxon>
        <taxon>Alphaproteobacteria</taxon>
        <taxon>Caulobacterales</taxon>
        <taxon>Caulobacteraceae</taxon>
        <taxon>Phenylobacterium</taxon>
    </lineage>
</organism>
<evidence type="ECO:0008006" key="3">
    <source>
        <dbReference type="Google" id="ProtNLM"/>
    </source>
</evidence>
<accession>A0A328AAX5</accession>
<evidence type="ECO:0000313" key="1">
    <source>
        <dbReference type="EMBL" id="RAK51761.1"/>
    </source>
</evidence>
<dbReference type="AlphaFoldDB" id="A0A328AAX5"/>
<proteinExistence type="predicted"/>
<sequence>MEIEIMSQPDDVPHHPKPKTYEYFVDNVRYTTDQPALTGAQIKAKVPDWPAGYGLLLDPPGEHGEERLIADDEVVRFDEGHGHLHFTRVPPASYGG</sequence>
<protein>
    <recommendedName>
        <fullName evidence="3">Multi-ubiquitin domain-containing protein</fullName>
    </recommendedName>
</protein>
<name>A0A328AAX5_9CAUL</name>
<gene>
    <name evidence="1" type="ORF">DJ017_18195</name>
</gene>
<comment type="caution">
    <text evidence="1">The sequence shown here is derived from an EMBL/GenBank/DDBJ whole genome shotgun (WGS) entry which is preliminary data.</text>
</comment>
<evidence type="ECO:0000313" key="2">
    <source>
        <dbReference type="Proteomes" id="UP000249254"/>
    </source>
</evidence>
<reference evidence="2" key="1">
    <citation type="submission" date="2018-05" db="EMBL/GenBank/DDBJ databases">
        <authorList>
            <person name="Li X."/>
        </authorList>
    </citation>
    <scope>NUCLEOTIDE SEQUENCE [LARGE SCALE GENOMIC DNA]</scope>
    <source>
        <strain evidence="2">LX32</strain>
    </source>
</reference>
<dbReference type="EMBL" id="QFYQ01000002">
    <property type="protein sequence ID" value="RAK51761.1"/>
    <property type="molecule type" value="Genomic_DNA"/>
</dbReference>
<dbReference type="Proteomes" id="UP000249254">
    <property type="component" value="Unassembled WGS sequence"/>
</dbReference>
<keyword evidence="2" id="KW-1185">Reference proteome</keyword>
<dbReference type="OrthoDB" id="512401at2"/>